<dbReference type="Pfam" id="PF25836">
    <property type="entry name" value="Fn3_SaeA_6th"/>
    <property type="match status" value="1"/>
</dbReference>
<reference evidence="7 8" key="1">
    <citation type="submission" date="2020-12" db="EMBL/GenBank/DDBJ databases">
        <authorList>
            <person name="Zhou J."/>
        </authorList>
    </citation>
    <scope>NUCLEOTIDE SEQUENCE [LARGE SCALE GENOMIC DNA]</scope>
    <source>
        <strain evidence="7 8">CCUG 61299</strain>
    </source>
</reference>
<dbReference type="InterPro" id="IPR058691">
    <property type="entry name" value="Fn3_SaeA_1st"/>
</dbReference>
<feature type="domain" description="SaeA fourth Fn3-like" evidence="5">
    <location>
        <begin position="507"/>
        <end position="597"/>
    </location>
</feature>
<evidence type="ECO:0000259" key="5">
    <source>
        <dbReference type="Pfam" id="PF25835"/>
    </source>
</evidence>
<feature type="domain" description="SaeA first Fn3-like" evidence="2">
    <location>
        <begin position="184"/>
        <end position="252"/>
    </location>
</feature>
<feature type="domain" description="SaeA third Fn3-like" evidence="4">
    <location>
        <begin position="393"/>
        <end position="498"/>
    </location>
</feature>
<dbReference type="AlphaFoldDB" id="A0A7T7MA87"/>
<evidence type="ECO:0000259" key="3">
    <source>
        <dbReference type="Pfam" id="PF25833"/>
    </source>
</evidence>
<evidence type="ECO:0000259" key="2">
    <source>
        <dbReference type="Pfam" id="PF25832"/>
    </source>
</evidence>
<dbReference type="KEGG" id="awe:JG540_02290"/>
<dbReference type="Pfam" id="PF25835">
    <property type="entry name" value="Fn3_SaeA_5th"/>
    <property type="match status" value="1"/>
</dbReference>
<proteinExistence type="predicted"/>
<dbReference type="Proteomes" id="UP000595895">
    <property type="component" value="Chromosome"/>
</dbReference>
<feature type="domain" description="SaeA fifth Fn3-like" evidence="6">
    <location>
        <begin position="628"/>
        <end position="746"/>
    </location>
</feature>
<evidence type="ECO:0000259" key="6">
    <source>
        <dbReference type="Pfam" id="PF25836"/>
    </source>
</evidence>
<dbReference type="InterPro" id="IPR058696">
    <property type="entry name" value="Fn3_SaeA_5th"/>
</dbReference>
<evidence type="ECO:0000313" key="8">
    <source>
        <dbReference type="Proteomes" id="UP000595895"/>
    </source>
</evidence>
<dbReference type="Pfam" id="PF25832">
    <property type="entry name" value="Fn3_SaeA_2nd"/>
    <property type="match status" value="1"/>
</dbReference>
<organism evidence="7 8">
    <name type="scientific">Actinomyces weissii</name>
    <dbReference type="NCBI Taxonomy" id="675090"/>
    <lineage>
        <taxon>Bacteria</taxon>
        <taxon>Bacillati</taxon>
        <taxon>Actinomycetota</taxon>
        <taxon>Actinomycetes</taxon>
        <taxon>Actinomycetales</taxon>
        <taxon>Actinomycetaceae</taxon>
        <taxon>Actinomyces</taxon>
    </lineage>
</organism>
<dbReference type="Pfam" id="PF25833">
    <property type="entry name" value="Fn3_SaeA_3rd"/>
    <property type="match status" value="1"/>
</dbReference>
<feature type="domain" description="SaeA second Fn3-like" evidence="3">
    <location>
        <begin position="276"/>
        <end position="370"/>
    </location>
</feature>
<dbReference type="Pfam" id="PF25834">
    <property type="entry name" value="Fn3_SaeA_4th"/>
    <property type="match status" value="1"/>
</dbReference>
<gene>
    <name evidence="7" type="ORF">JG540_02290</name>
</gene>
<feature type="compositionally biased region" description="Low complexity" evidence="1">
    <location>
        <begin position="125"/>
        <end position="149"/>
    </location>
</feature>
<protein>
    <submittedName>
        <fullName evidence="7">Uncharacterized protein</fullName>
    </submittedName>
</protein>
<accession>A0A7T7MA87</accession>
<keyword evidence="8" id="KW-1185">Reference proteome</keyword>
<sequence>MPVNLRDFMDAMTHWASDLASEEASSALPPSSWMKVRMAGTEVPGGTVFSPAVIVQMALAGRYELQETVAEPLAQFLNDRFGPAQAEGGFPWQVGPHETVPGPGPVAGSEAGAGQEPPEHQSGLAAPEAVQEAAAPAAASQSAAASPEQPGDSQEPAENFLFPAYDYSREDLDSAEPDGPHCPVAVERFEGRLRYTWPDTGAGEVYRVVVSDLEDPYSPDDFDEVAVTREPVAWDSTPITTAVRFVTVWAYEEYGGGLGQCRRVASKVVVHELRDWAVEMEQDTGAVVGSWTRPEAPPATSVVIRSARLPLNQSPGRFIKTAAWLGYELANNGSGFRDAEVVGGKKYNYVAAVEVTVNGQTHSSKPALRSIVPDVAVERIMDLEAVEVPDPDRQRPSTLTVTWTQDPHTKVVLYRTQKPVSEEARSRDAFPQSQLAEAHLPEDGQISTRLVQLTELPDSNRCAATLTEVTWPEGESWDALYLTPVTFHSEDQATIGKPLRLKRAGGVRNATLVRRLTWDLVTFTWPGEAASVELRRTLPGQQVDPNAPADVTVSKEEYHGQGGLVLPEALPPEGGELHLNSLTYLEGRQIPSQITSIVVPPRWVYEYQIKWPGEMLGNKGIRVLAMLRQTLVEVHVSARQGFTDPASAVWVVLIHNPSRLPLSPDDGTPVPLFTERPTKEGGQTATQLAALPGGTGEISLWFDHAQLPPGYLRLMVNSSAASQIAPEYQHLALEHYCLVDPDLRSLVKDR</sequence>
<evidence type="ECO:0000313" key="7">
    <source>
        <dbReference type="EMBL" id="QQM67732.1"/>
    </source>
</evidence>
<name>A0A7T7MA87_9ACTO</name>
<dbReference type="InterPro" id="IPR058692">
    <property type="entry name" value="Fn3_SaeA_2nd"/>
</dbReference>
<dbReference type="InterPro" id="IPR058693">
    <property type="entry name" value="Fn3_SaeA_3rd"/>
</dbReference>
<dbReference type="RefSeq" id="WP_200276685.1">
    <property type="nucleotide sequence ID" value="NZ_CP066802.1"/>
</dbReference>
<evidence type="ECO:0000256" key="1">
    <source>
        <dbReference type="SAM" id="MobiDB-lite"/>
    </source>
</evidence>
<evidence type="ECO:0000259" key="4">
    <source>
        <dbReference type="Pfam" id="PF25834"/>
    </source>
</evidence>
<feature type="region of interest" description="Disordered" evidence="1">
    <location>
        <begin position="87"/>
        <end position="158"/>
    </location>
</feature>
<dbReference type="EMBL" id="CP066802">
    <property type="protein sequence ID" value="QQM67732.1"/>
    <property type="molecule type" value="Genomic_DNA"/>
</dbReference>
<dbReference type="InterPro" id="IPR058694">
    <property type="entry name" value="Fn3_SaeA_4th"/>
</dbReference>